<evidence type="ECO:0000313" key="3">
    <source>
        <dbReference type="EMBL" id="MQY02163.1"/>
    </source>
</evidence>
<keyword evidence="1" id="KW-0812">Transmembrane</keyword>
<dbReference type="Pfam" id="PF23636">
    <property type="entry name" value="DUF7144"/>
    <property type="match status" value="1"/>
</dbReference>
<gene>
    <name evidence="3" type="ORF">ACRB68_01910</name>
</gene>
<feature type="domain" description="DUF7144" evidence="2">
    <location>
        <begin position="20"/>
        <end position="132"/>
    </location>
</feature>
<feature type="transmembrane region" description="Helical" evidence="1">
    <location>
        <begin position="20"/>
        <end position="43"/>
    </location>
</feature>
<evidence type="ECO:0000256" key="1">
    <source>
        <dbReference type="SAM" id="Phobius"/>
    </source>
</evidence>
<sequence length="139" mass="14880">MADTSSRTPSAAHGRPASGWLTFAGLVALVLGGFNVIDGLVALFQPEYYLVTEDKVLLFDFTAWGWIWLIIGILQLAVGAGIITGQTWARAVGVAMAILAALGQLVFFKAYPLWSVMVIGLCVLLMYALTHPSRHSTAA</sequence>
<feature type="transmembrane region" description="Helical" evidence="1">
    <location>
        <begin position="88"/>
        <end position="107"/>
    </location>
</feature>
<dbReference type="EMBL" id="WEGH01000001">
    <property type="protein sequence ID" value="MQY02163.1"/>
    <property type="molecule type" value="Genomic_DNA"/>
</dbReference>
<protein>
    <recommendedName>
        <fullName evidence="2">DUF7144 domain-containing protein</fullName>
    </recommendedName>
</protein>
<evidence type="ECO:0000313" key="4">
    <source>
        <dbReference type="Proteomes" id="UP000487268"/>
    </source>
</evidence>
<keyword evidence="1" id="KW-0472">Membrane</keyword>
<keyword evidence="1" id="KW-1133">Transmembrane helix</keyword>
<dbReference type="Proteomes" id="UP000487268">
    <property type="component" value="Unassembled WGS sequence"/>
</dbReference>
<reference evidence="3 4" key="1">
    <citation type="submission" date="2019-10" db="EMBL/GenBank/DDBJ databases">
        <title>Actinomadura rubteroloni sp. nov. and Actinomadura macrotermitis sp. nov., isolated from the gut of fungus growing-termite Macrotermes natalensis.</title>
        <authorList>
            <person name="Benndorf R."/>
            <person name="Martin K."/>
            <person name="Kuefner M."/>
            <person name="De Beer W."/>
            <person name="Kaster A.-K."/>
            <person name="Vollmers J."/>
            <person name="Poulsen M."/>
            <person name="Beemelmanns C."/>
        </authorList>
    </citation>
    <scope>NUCLEOTIDE SEQUENCE [LARGE SCALE GENOMIC DNA]</scope>
    <source>
        <strain evidence="3 4">RB68</strain>
    </source>
</reference>
<dbReference type="RefSeq" id="WP_153530437.1">
    <property type="nucleotide sequence ID" value="NZ_WEGH01000001.1"/>
</dbReference>
<name>A0A7K0BLW1_9ACTN</name>
<feature type="transmembrane region" description="Helical" evidence="1">
    <location>
        <begin position="113"/>
        <end position="130"/>
    </location>
</feature>
<accession>A0A7K0BLW1</accession>
<dbReference type="OrthoDB" id="4482242at2"/>
<organism evidence="3 4">
    <name type="scientific">Actinomadura macrotermitis</name>
    <dbReference type="NCBI Taxonomy" id="2585200"/>
    <lineage>
        <taxon>Bacteria</taxon>
        <taxon>Bacillati</taxon>
        <taxon>Actinomycetota</taxon>
        <taxon>Actinomycetes</taxon>
        <taxon>Streptosporangiales</taxon>
        <taxon>Thermomonosporaceae</taxon>
        <taxon>Actinomadura</taxon>
    </lineage>
</organism>
<feature type="transmembrane region" description="Helical" evidence="1">
    <location>
        <begin position="63"/>
        <end position="83"/>
    </location>
</feature>
<evidence type="ECO:0000259" key="2">
    <source>
        <dbReference type="Pfam" id="PF23636"/>
    </source>
</evidence>
<proteinExistence type="predicted"/>
<keyword evidence="4" id="KW-1185">Reference proteome</keyword>
<comment type="caution">
    <text evidence="3">The sequence shown here is derived from an EMBL/GenBank/DDBJ whole genome shotgun (WGS) entry which is preliminary data.</text>
</comment>
<dbReference type="AlphaFoldDB" id="A0A7K0BLW1"/>
<dbReference type="InterPro" id="IPR055568">
    <property type="entry name" value="DUF7144"/>
</dbReference>